<reference evidence="1 2" key="1">
    <citation type="journal article" date="2013" name="Genome Biol. Evol.">
        <title>Life in an arsenic-containing gold mine: genome and physiology of the autotrophic arsenite-oxidizing bacterium rhizobium sp. NT-26.</title>
        <authorList>
            <person name="Andres J."/>
            <person name="Arsene-Ploetze F."/>
            <person name="Barbe V."/>
            <person name="Brochier-Armanet C."/>
            <person name="Cleiss-Arnold J."/>
            <person name="Coppee J.Y."/>
            <person name="Dillies M.A."/>
            <person name="Geist"/>
            <person name="L"/>
            <person name="Joublin A."/>
            <person name="Koechler S."/>
            <person name="Lassalle F."/>
            <person name="Marchal M."/>
            <person name="Medigue C."/>
            <person name="Muller D."/>
            <person name="Nesme X."/>
            <person name="Plewniak F."/>
            <person name="Proux C."/>
            <person name="Ramirez-Bahena M.H."/>
            <person name="Schenowitz C."/>
            <person name="Sismeiro O."/>
            <person name="Vallenet D."/>
            <person name="Santini J.M."/>
            <person name="Bertin P.N."/>
        </authorList>
    </citation>
    <scope>NUCLEOTIDE SEQUENCE [LARGE SCALE GENOMIC DNA]</scope>
    <source>
        <strain evidence="1 2">NT-26</strain>
    </source>
</reference>
<organism evidence="1 2">
    <name type="scientific">Pseudorhizobium banfieldiae</name>
    <dbReference type="NCBI Taxonomy" id="1125847"/>
    <lineage>
        <taxon>Bacteria</taxon>
        <taxon>Pseudomonadati</taxon>
        <taxon>Pseudomonadota</taxon>
        <taxon>Alphaproteobacteria</taxon>
        <taxon>Hyphomicrobiales</taxon>
        <taxon>Rhizobiaceae</taxon>
        <taxon>Rhizobium/Agrobacterium group</taxon>
        <taxon>Pseudorhizobium</taxon>
    </lineage>
</organism>
<keyword evidence="2" id="KW-1185">Reference proteome</keyword>
<dbReference type="KEGG" id="rht:NT26_3356"/>
<dbReference type="AlphaFoldDB" id="L0NJL4"/>
<name>L0NJL4_9HYPH</name>
<proteinExistence type="predicted"/>
<evidence type="ECO:0000313" key="2">
    <source>
        <dbReference type="Proteomes" id="UP000010792"/>
    </source>
</evidence>
<evidence type="ECO:0000313" key="1">
    <source>
        <dbReference type="EMBL" id="CCF21079.1"/>
    </source>
</evidence>
<accession>L0NJL4</accession>
<protein>
    <submittedName>
        <fullName evidence="1">Uncharacterized protein</fullName>
    </submittedName>
</protein>
<dbReference type="Proteomes" id="UP000010792">
    <property type="component" value="Chromosome"/>
</dbReference>
<gene>
    <name evidence="1" type="ORF">NT26_3356</name>
</gene>
<dbReference type="EMBL" id="FO082820">
    <property type="protein sequence ID" value="CCF21079.1"/>
    <property type="molecule type" value="Genomic_DNA"/>
</dbReference>
<sequence>MFDGLSKSGVKYGAVKACELSKVTGCYVLLSPDLGVPPNPIFFANCERFSEYKGATIG</sequence>